<keyword evidence="3" id="KW-1185">Reference proteome</keyword>
<dbReference type="EMBL" id="LNIX01000041">
    <property type="protein sequence ID" value="OXA39097.1"/>
    <property type="molecule type" value="Genomic_DNA"/>
</dbReference>
<reference evidence="2 3" key="1">
    <citation type="submission" date="2015-12" db="EMBL/GenBank/DDBJ databases">
        <title>The genome of Folsomia candida.</title>
        <authorList>
            <person name="Faddeeva A."/>
            <person name="Derks M.F."/>
            <person name="Anvar Y."/>
            <person name="Smit S."/>
            <person name="Van Straalen N."/>
            <person name="Roelofs D."/>
        </authorList>
    </citation>
    <scope>NUCLEOTIDE SEQUENCE [LARGE SCALE GENOMIC DNA]</scope>
    <source>
        <strain evidence="2 3">VU population</strain>
        <tissue evidence="2">Whole body</tissue>
    </source>
</reference>
<feature type="signal peptide" evidence="1">
    <location>
        <begin position="1"/>
        <end position="18"/>
    </location>
</feature>
<name>A0A226D2Z6_FOLCA</name>
<organism evidence="2 3">
    <name type="scientific">Folsomia candida</name>
    <name type="common">Springtail</name>
    <dbReference type="NCBI Taxonomy" id="158441"/>
    <lineage>
        <taxon>Eukaryota</taxon>
        <taxon>Metazoa</taxon>
        <taxon>Ecdysozoa</taxon>
        <taxon>Arthropoda</taxon>
        <taxon>Hexapoda</taxon>
        <taxon>Collembola</taxon>
        <taxon>Entomobryomorpha</taxon>
        <taxon>Isotomoidea</taxon>
        <taxon>Isotomidae</taxon>
        <taxon>Proisotominae</taxon>
        <taxon>Folsomia</taxon>
    </lineage>
</organism>
<feature type="chain" id="PRO_5012511053" evidence="1">
    <location>
        <begin position="19"/>
        <end position="176"/>
    </location>
</feature>
<protein>
    <submittedName>
        <fullName evidence="2">Uncharacterized protein</fullName>
    </submittedName>
</protein>
<evidence type="ECO:0000313" key="3">
    <source>
        <dbReference type="Proteomes" id="UP000198287"/>
    </source>
</evidence>
<evidence type="ECO:0000256" key="1">
    <source>
        <dbReference type="SAM" id="SignalP"/>
    </source>
</evidence>
<sequence length="176" mass="18637">MGLIHAALVLILQHRTYPDFSPITATVGQGDGFESFCYLGAWKTTMPGGTFSLFPSSSRVCAQFMGNYYNVTKVYHYGPPDTATPAIAVGLPAAGGTHIRLVYDSDADLVITPGNLVVSELFTSGRSNWTVFELKGFQGSRTCLNSTAELHNYRASAIGLPSVGSVCKGCGCSGPD</sequence>
<keyword evidence="1" id="KW-0732">Signal</keyword>
<comment type="caution">
    <text evidence="2">The sequence shown here is derived from an EMBL/GenBank/DDBJ whole genome shotgun (WGS) entry which is preliminary data.</text>
</comment>
<proteinExistence type="predicted"/>
<evidence type="ECO:0000313" key="2">
    <source>
        <dbReference type="EMBL" id="OXA39097.1"/>
    </source>
</evidence>
<gene>
    <name evidence="2" type="ORF">Fcan01_26186</name>
</gene>
<dbReference type="Proteomes" id="UP000198287">
    <property type="component" value="Unassembled WGS sequence"/>
</dbReference>
<accession>A0A226D2Z6</accession>
<dbReference type="AlphaFoldDB" id="A0A226D2Z6"/>